<evidence type="ECO:0000259" key="5">
    <source>
        <dbReference type="Pfam" id="PF25556"/>
    </source>
</evidence>
<dbReference type="Pfam" id="PF01062">
    <property type="entry name" value="Bestrophin"/>
    <property type="match status" value="1"/>
</dbReference>
<dbReference type="SMART" id="SM00364">
    <property type="entry name" value="LRR_BAC"/>
    <property type="match status" value="4"/>
</dbReference>
<feature type="compositionally biased region" description="Pro residues" evidence="3">
    <location>
        <begin position="460"/>
        <end position="470"/>
    </location>
</feature>
<feature type="compositionally biased region" description="Polar residues" evidence="3">
    <location>
        <begin position="517"/>
        <end position="528"/>
    </location>
</feature>
<keyword evidence="7" id="KW-1185">Reference proteome</keyword>
<keyword evidence="4" id="KW-0472">Membrane</keyword>
<accession>A0A9Q1CUC9</accession>
<dbReference type="GO" id="GO:0005254">
    <property type="term" value="F:chloride channel activity"/>
    <property type="evidence" value="ECO:0007669"/>
    <property type="project" value="InterPro"/>
</dbReference>
<dbReference type="Pfam" id="PF03133">
    <property type="entry name" value="TTL"/>
    <property type="match status" value="1"/>
</dbReference>
<dbReference type="Gene3D" id="3.80.10.10">
    <property type="entry name" value="Ribonuclease Inhibitor"/>
    <property type="match status" value="1"/>
</dbReference>
<dbReference type="InterPro" id="IPR032675">
    <property type="entry name" value="LRR_dom_sf"/>
</dbReference>
<proteinExistence type="predicted"/>
<evidence type="ECO:0000313" key="7">
    <source>
        <dbReference type="Proteomes" id="UP001152803"/>
    </source>
</evidence>
<dbReference type="GO" id="GO:0005737">
    <property type="term" value="C:cytoplasm"/>
    <property type="evidence" value="ECO:0007669"/>
    <property type="project" value="TreeGrafter"/>
</dbReference>
<keyword evidence="1" id="KW-0433">Leucine-rich repeat</keyword>
<dbReference type="InterPro" id="IPR057954">
    <property type="entry name" value="SET_TTL12"/>
</dbReference>
<dbReference type="InterPro" id="IPR003591">
    <property type="entry name" value="Leu-rich_rpt_typical-subtyp"/>
</dbReference>
<dbReference type="Proteomes" id="UP001152803">
    <property type="component" value="Unassembled WGS sequence"/>
</dbReference>
<dbReference type="InterPro" id="IPR001611">
    <property type="entry name" value="Leu-rich_rpt"/>
</dbReference>
<dbReference type="PROSITE" id="PS51450">
    <property type="entry name" value="LRR"/>
    <property type="match status" value="2"/>
</dbReference>
<gene>
    <name evidence="6" type="ORF">COCON_G00229560</name>
</gene>
<evidence type="ECO:0000256" key="3">
    <source>
        <dbReference type="SAM" id="MobiDB-lite"/>
    </source>
</evidence>
<reference evidence="6" key="1">
    <citation type="journal article" date="2023" name="Science">
        <title>Genome structures resolve the early diversification of teleost fishes.</title>
        <authorList>
            <person name="Parey E."/>
            <person name="Louis A."/>
            <person name="Montfort J."/>
            <person name="Bouchez O."/>
            <person name="Roques C."/>
            <person name="Iampietro C."/>
            <person name="Lluch J."/>
            <person name="Castinel A."/>
            <person name="Donnadieu C."/>
            <person name="Desvignes T."/>
            <person name="Floi Bucao C."/>
            <person name="Jouanno E."/>
            <person name="Wen M."/>
            <person name="Mejri S."/>
            <person name="Dirks R."/>
            <person name="Jansen H."/>
            <person name="Henkel C."/>
            <person name="Chen W.J."/>
            <person name="Zahm M."/>
            <person name="Cabau C."/>
            <person name="Klopp C."/>
            <person name="Thompson A.W."/>
            <person name="Robinson-Rechavi M."/>
            <person name="Braasch I."/>
            <person name="Lecointre G."/>
            <person name="Bobe J."/>
            <person name="Postlethwait J.H."/>
            <person name="Berthelot C."/>
            <person name="Roest Crollius H."/>
            <person name="Guiguen Y."/>
        </authorList>
    </citation>
    <scope>NUCLEOTIDE SEQUENCE</scope>
    <source>
        <strain evidence="6">Concon-B</strain>
    </source>
</reference>
<sequence>MTVTYSNKVANATFFGFHRLLLRWRGSIYKLLYREFIVFAVLYSLLSVVYRLFLSDTQKRYFEKLSLYCDRYAEQIPVTFVLGFYVTLVVNRWWTQFVNLPWPDRLMFLISSCVQGEDEQGRLLRRTLMRYVNLTSLLILRSVSTAVCKRFPTMEHVVEAGFMTAEERKIFENLQSPHLKYWVPVVWFTNLASKARKEGRIKDSVDLQTILKEMNHFRTWCSTLFGYDWVGIPLVYTQVVTLAVYTFFFACIISRQFLDPQLGYPGHDLDLYVPVFTLLQFFFYSGWLKVAEQLINPFGEDDDDFEVNWCIDRNLQVSMMAVDEMHMNIPRMTKDIYWNDSDLRPPYTVAAADYCIPSFLGSTTDMGLSEVLQHEDVESHDLRPCRQASVLGRVRRLLSVQEVPEFPTSSRPGFKRHSSDVSSVFYPFCPEDHGHGHGHGRLHHARLDALAPVREVSVGPPSPDTQPDPPSFSQAPKPGPNSTGQPDPPYFSQEPKPGPNGTAKPAASPEPARAPDTAQTEAPQSPALTETGPRRFRWTVPGEQGKPPRRQFSWQPSCGSLHGLPSPKGLVRKRGLATAPHFPDTAAQPEALQVGVPEADVLDSRDLGSDGPCEAHPVLGAVEDGVELGDEHVAQDPEGPGRGGDVHRLEPGLGREGEFHPANGEGYLGQAGEPGTVNQVGVAPMNCCSSRMSLEGPLMNDVPVSTMAWQPWGQKAMVPCTLMLQSEGGCEGARVQGWVHPPEQQLCLGLHGVLLPAEKQPIITALCHVQHCGSLKENMGFSTSFWATRLSKTGVPISSDREGYPRPKIPSNRTMTKTKPGSQGCPTLLLEIYHLVGFHSNPNKAHLIQQLEQGCPTLFMEIYRSASGRRSCRKASSVWAERSAERSGVKRRRGILGRPRDTAGEETLGLPEQPLGRLGHAEQKHHCPPHPGLSVHLRLHFWEFLHKWPWVKAIGPNEYIFRQWSGVGVEDNGLRLEGQAEGKGRRETCLGPATAPGRSGELCAGDLQTQIHGFGAERPSDLTAGCFSKEDSCRSRERGVRGGAREEGGGDREVRAGEREVKAGEREVRAGEREVKAGEREVRAGEREVKAGEREVRAGEREVRAGEREEGEERGRRGRREGALPAPPGGDLSEMPLDRTLDLSGLHLRRLPLAACAFGQLVKLYLSNNRLGSLPPELGGLASLQLLALDFNSLEELPVCVCGLPQLNTLYLSNNRLHRLPPELALLTELRTLWLETNCFSDFPPVLCRLPALRTLHAGYNQLRALPPELAGLGELHSLWLAGNQLADFPPVLLEMHQLGVVDVDRNRIRRFPPLTHLRGLRLVVYDHNPCVNAPAVGPGVRRVGRWADCPDEEEEEEELRERRKNREERAEEEEEEERKGERWKKQGEIRVGMSALQAAFPGKIPYRREWMEEAMISTLTQTGNRTPVCNCSELQLQVRCLLACCATAAPQILPFASKLNNKPARQEHLGVSLNVFDAGEVFGIMQVEEEEEQEEEEQVDESKRKNPGAGITSKVVVTSESGLQASEPTSVFLVDHAWTYRAENARQQLEEIPGLLHRMANLMGVPFHGEVPDEETVEEVLAEMWRYNQTYQLSQGSAEEKVPVWYIMDEFGSQVQHSDLPTCCMAPFFYGPQQIAYTVLWPLQDLQDLDSPLEVTRDYAYGETNPLVRKCRLLPWEPFEIRGTPSFTPEPSDQYYEVISQEGKEIPPCEIQPHVYPEDKVFKVYTDVRQVLSHLKHPRFEFVETEEEADILWMFSHIHDFRKLSEERPHVLLNQFPSECLLTVKDCLAALARRGAGGQAAAWLPRTFNLQTELPQFISHYHENKESGRDNLWICKPWNLARGLDTHITDNLNYIIRQRESTPKVVCKYLEDPVLFQREELGLVKFDIRYMVLLRSVSPLQLYAYNVFWLRFANRPFSLDHFDDYQKHFTVMNYAPGVQLKQVHYDEFIPMFEKQHPQFPWAEVQAEVFRSFAELFQAASSRPAPYGVCAYPSSRAIYAIDLMLKWDTDNHGQRVMRPQILEVNFSPDCNRACKYHPQFYDHMFQTLFLDQTEGCPITRL</sequence>
<feature type="transmembrane region" description="Helical" evidence="4">
    <location>
        <begin position="31"/>
        <end position="54"/>
    </location>
</feature>
<feature type="region of interest" description="Disordered" evidence="3">
    <location>
        <begin position="1490"/>
        <end position="1512"/>
    </location>
</feature>
<feature type="compositionally biased region" description="Acidic residues" evidence="3">
    <location>
        <begin position="1490"/>
        <end position="1500"/>
    </location>
</feature>
<feature type="region of interest" description="Disordered" evidence="3">
    <location>
        <begin position="455"/>
        <end position="558"/>
    </location>
</feature>
<feature type="transmembrane region" description="Helical" evidence="4">
    <location>
        <begin position="269"/>
        <end position="287"/>
    </location>
</feature>
<keyword evidence="2" id="KW-0677">Repeat</keyword>
<dbReference type="InterPro" id="IPR027749">
    <property type="entry name" value="TTLL12"/>
</dbReference>
<dbReference type="PANTHER" id="PTHR46088">
    <property type="entry name" value="TUBULIN--TYROSINE LIGASE-LIKE PROTEIN 12"/>
    <property type="match status" value="1"/>
</dbReference>
<dbReference type="Pfam" id="PF25556">
    <property type="entry name" value="SET_TTL"/>
    <property type="match status" value="1"/>
</dbReference>
<evidence type="ECO:0000313" key="6">
    <source>
        <dbReference type="EMBL" id="KAJ8249740.1"/>
    </source>
</evidence>
<dbReference type="EMBL" id="JAFJMO010000019">
    <property type="protein sequence ID" value="KAJ8249740.1"/>
    <property type="molecule type" value="Genomic_DNA"/>
</dbReference>
<keyword evidence="4" id="KW-1133">Transmembrane helix</keyword>
<feature type="compositionally biased region" description="Basic and acidic residues" evidence="3">
    <location>
        <begin position="1360"/>
        <end position="1370"/>
    </location>
</feature>
<feature type="compositionally biased region" description="Basic and acidic residues" evidence="3">
    <location>
        <begin position="1037"/>
        <end position="1115"/>
    </location>
</feature>
<dbReference type="Pfam" id="PF13855">
    <property type="entry name" value="LRR_8"/>
    <property type="match status" value="1"/>
</dbReference>
<name>A0A9Q1CUC9_CONCO</name>
<dbReference type="SUPFAM" id="SSF52058">
    <property type="entry name" value="L domain-like"/>
    <property type="match status" value="1"/>
</dbReference>
<dbReference type="InterPro" id="IPR021134">
    <property type="entry name" value="Bestrophin-like"/>
</dbReference>
<dbReference type="Gene3D" id="3.30.470.20">
    <property type="entry name" value="ATP-grasp fold, B domain"/>
    <property type="match status" value="1"/>
</dbReference>
<feature type="region of interest" description="Disordered" evidence="3">
    <location>
        <begin position="797"/>
        <end position="822"/>
    </location>
</feature>
<feature type="region of interest" description="Disordered" evidence="3">
    <location>
        <begin position="1352"/>
        <end position="1384"/>
    </location>
</feature>
<evidence type="ECO:0000256" key="2">
    <source>
        <dbReference type="ARBA" id="ARBA00022737"/>
    </source>
</evidence>
<feature type="transmembrane region" description="Helical" evidence="4">
    <location>
        <begin position="235"/>
        <end position="257"/>
    </location>
</feature>
<feature type="transmembrane region" description="Helical" evidence="4">
    <location>
        <begin position="75"/>
        <end position="94"/>
    </location>
</feature>
<evidence type="ECO:0000256" key="4">
    <source>
        <dbReference type="SAM" id="Phobius"/>
    </source>
</evidence>
<feature type="compositionally biased region" description="Polar residues" evidence="3">
    <location>
        <begin position="811"/>
        <end position="822"/>
    </location>
</feature>
<dbReference type="PROSITE" id="PS51221">
    <property type="entry name" value="TTL"/>
    <property type="match status" value="1"/>
</dbReference>
<keyword evidence="4" id="KW-0812">Transmembrane</keyword>
<feature type="region of interest" description="Disordered" evidence="3">
    <location>
        <begin position="1037"/>
        <end position="1136"/>
    </location>
</feature>
<dbReference type="SMART" id="SM00369">
    <property type="entry name" value="LRR_TYP"/>
    <property type="match status" value="6"/>
</dbReference>
<dbReference type="OrthoDB" id="60477at2759"/>
<protein>
    <recommendedName>
        <fullName evidence="5">Tubulin--tyrosine ligase-like protein 12 SET-like domain-containing protein</fullName>
    </recommendedName>
</protein>
<feature type="domain" description="Tubulin--tyrosine ligase-like protein 12 SET-like" evidence="5">
    <location>
        <begin position="1504"/>
        <end position="1679"/>
    </location>
</feature>
<dbReference type="InterPro" id="IPR004344">
    <property type="entry name" value="TTL/TTLL_fam"/>
</dbReference>
<dbReference type="PANTHER" id="PTHR46088:SF1">
    <property type="entry name" value="TUBULIN--TYROSINE LIGASE-LIKE PROTEIN 12"/>
    <property type="match status" value="1"/>
</dbReference>
<organism evidence="6 7">
    <name type="scientific">Conger conger</name>
    <name type="common">Conger eel</name>
    <name type="synonym">Muraena conger</name>
    <dbReference type="NCBI Taxonomy" id="82655"/>
    <lineage>
        <taxon>Eukaryota</taxon>
        <taxon>Metazoa</taxon>
        <taxon>Chordata</taxon>
        <taxon>Craniata</taxon>
        <taxon>Vertebrata</taxon>
        <taxon>Euteleostomi</taxon>
        <taxon>Actinopterygii</taxon>
        <taxon>Neopterygii</taxon>
        <taxon>Teleostei</taxon>
        <taxon>Anguilliformes</taxon>
        <taxon>Congridae</taxon>
        <taxon>Conger</taxon>
    </lineage>
</organism>
<evidence type="ECO:0000256" key="1">
    <source>
        <dbReference type="ARBA" id="ARBA00022614"/>
    </source>
</evidence>
<comment type="caution">
    <text evidence="6">The sequence shown here is derived from an EMBL/GenBank/DDBJ whole genome shotgun (WGS) entry which is preliminary data.</text>
</comment>